<comment type="caution">
    <text evidence="1">The sequence shown here is derived from an EMBL/GenBank/DDBJ whole genome shotgun (WGS) entry which is preliminary data.</text>
</comment>
<protein>
    <submittedName>
        <fullName evidence="1">Uncharacterized protein</fullName>
    </submittedName>
</protein>
<keyword evidence="2" id="KW-1185">Reference proteome</keyword>
<name>A0A9P1GYQ7_9PEZI</name>
<dbReference type="Proteomes" id="UP000838763">
    <property type="component" value="Unassembled WGS sequence"/>
</dbReference>
<dbReference type="AlphaFoldDB" id="A0A9P1GYQ7"/>
<organism evidence="1 2">
    <name type="scientific">Parascedosporium putredinis</name>
    <dbReference type="NCBI Taxonomy" id="1442378"/>
    <lineage>
        <taxon>Eukaryota</taxon>
        <taxon>Fungi</taxon>
        <taxon>Dikarya</taxon>
        <taxon>Ascomycota</taxon>
        <taxon>Pezizomycotina</taxon>
        <taxon>Sordariomycetes</taxon>
        <taxon>Hypocreomycetidae</taxon>
        <taxon>Microascales</taxon>
        <taxon>Microascaceae</taxon>
        <taxon>Parascedosporium</taxon>
    </lineage>
</organism>
<evidence type="ECO:0000313" key="2">
    <source>
        <dbReference type="Proteomes" id="UP000838763"/>
    </source>
</evidence>
<dbReference type="EMBL" id="CALLCH030000007">
    <property type="protein sequence ID" value="CAI4213310.1"/>
    <property type="molecule type" value="Genomic_DNA"/>
</dbReference>
<proteinExistence type="predicted"/>
<accession>A0A9P1GYQ7</accession>
<gene>
    <name evidence="1" type="ORF">PPNO1_LOCUS3058</name>
</gene>
<dbReference type="Gene3D" id="3.20.20.140">
    <property type="entry name" value="Metal-dependent hydrolases"/>
    <property type="match status" value="1"/>
</dbReference>
<dbReference type="OrthoDB" id="10258955at2759"/>
<sequence>MTAAWVVDGERAAAAGNQKFNIAVSGGIITCIGQCHAELEAAALCEGCVISIPDGHLTAAFTAFGSGLGLNEIESEGVTDNGADGTIFSRGVDGLALNTTKLQVAGRYGVTRAISAPRFIGPGTHHGTSVEFLTGAVTQLDQGAVIHRDAAVHYTLDLSAKRVGSTPSMSAAISVLRDKLLDAVDAMGEQSSNRSERKSEGAFLRRVVIGDLALAITAHSADIIASLLTVKADVEAAIARLGRDSKLRLTIIGGAEAHLVADKLAAAGALTGAPLTEHTAVDVLLRAGVTTALGLEEDWVVRDLGVLASVAFNNGEGRLNETGAFDLVSRNVYELLGLPVPD</sequence>
<reference evidence="1" key="1">
    <citation type="submission" date="2022-11" db="EMBL/GenBank/DDBJ databases">
        <authorList>
            <person name="Scott C."/>
            <person name="Bruce N."/>
        </authorList>
    </citation>
    <scope>NUCLEOTIDE SEQUENCE</scope>
</reference>
<evidence type="ECO:0000313" key="1">
    <source>
        <dbReference type="EMBL" id="CAI4213310.1"/>
    </source>
</evidence>